<feature type="transmembrane region" description="Helical" evidence="1">
    <location>
        <begin position="94"/>
        <end position="113"/>
    </location>
</feature>
<keyword evidence="1" id="KW-0472">Membrane</keyword>
<proteinExistence type="predicted"/>
<sequence length="117" mass="13858">MSTTTITRRFNILVAGYFTIISCCQIMVFPHSQPIFLVLVTMGIALRLFTLQQHQKNIRFLVFSLFSHHLVLGILSVVQFYVSIRFRRDIYLEYQLVYAPFLIGIGYVYFNVWRRRA</sequence>
<dbReference type="EMBL" id="FZTC01000029">
    <property type="protein sequence ID" value="SNU37397.1"/>
    <property type="molecule type" value="Genomic_DNA"/>
</dbReference>
<organism evidence="2 3">
    <name type="scientific">Klebsiella grimontii</name>
    <dbReference type="NCBI Taxonomy" id="2058152"/>
    <lineage>
        <taxon>Bacteria</taxon>
        <taxon>Pseudomonadati</taxon>
        <taxon>Pseudomonadota</taxon>
        <taxon>Gammaproteobacteria</taxon>
        <taxon>Enterobacterales</taxon>
        <taxon>Enterobacteriaceae</taxon>
        <taxon>Klebsiella/Raoultella group</taxon>
        <taxon>Klebsiella</taxon>
    </lineage>
</organism>
<reference evidence="3" key="1">
    <citation type="submission" date="2017-08" db="EMBL/GenBank/DDBJ databases">
        <authorList>
            <person name="Brisse S."/>
        </authorList>
    </citation>
    <scope>NUCLEOTIDE SEQUENCE [LARGE SCALE GENOMIC DNA]</scope>
    <source>
        <strain evidence="3">06D021</strain>
    </source>
</reference>
<name>A0A285B8U6_9ENTR</name>
<feature type="transmembrane region" description="Helical" evidence="1">
    <location>
        <begin position="12"/>
        <end position="29"/>
    </location>
</feature>
<feature type="transmembrane region" description="Helical" evidence="1">
    <location>
        <begin position="58"/>
        <end position="82"/>
    </location>
</feature>
<dbReference type="Proteomes" id="UP000220639">
    <property type="component" value="Unassembled WGS sequence"/>
</dbReference>
<accession>A0A285B8U6</accession>
<gene>
    <name evidence="2" type="ORF">KOSB73_350094</name>
</gene>
<evidence type="ECO:0000313" key="3">
    <source>
        <dbReference type="Proteomes" id="UP000220639"/>
    </source>
</evidence>
<protein>
    <submittedName>
        <fullName evidence="2">Uncharacterized protein</fullName>
    </submittedName>
</protein>
<dbReference type="AlphaFoldDB" id="A0A285B8U6"/>
<keyword evidence="1" id="KW-1133">Transmembrane helix</keyword>
<evidence type="ECO:0000256" key="1">
    <source>
        <dbReference type="SAM" id="Phobius"/>
    </source>
</evidence>
<feature type="transmembrane region" description="Helical" evidence="1">
    <location>
        <begin position="35"/>
        <end position="51"/>
    </location>
</feature>
<keyword evidence="1" id="KW-0812">Transmembrane</keyword>
<evidence type="ECO:0000313" key="2">
    <source>
        <dbReference type="EMBL" id="SNU37397.1"/>
    </source>
</evidence>